<evidence type="ECO:0000256" key="15">
    <source>
        <dbReference type="SAM" id="Phobius"/>
    </source>
</evidence>
<dbReference type="EMBL" id="KC516870">
    <property type="protein sequence ID" value="AGL45075.1"/>
    <property type="molecule type" value="Genomic_DNA"/>
</dbReference>
<dbReference type="InterPro" id="IPR050398">
    <property type="entry name" value="HssS/ArlS-like"/>
</dbReference>
<dbReference type="FunFam" id="1.10.287.130:FF:000008">
    <property type="entry name" value="Two-component sensor histidine kinase"/>
    <property type="match status" value="1"/>
</dbReference>
<feature type="transmembrane region" description="Helical" evidence="15">
    <location>
        <begin position="321"/>
        <end position="341"/>
    </location>
</feature>
<dbReference type="InterPro" id="IPR005467">
    <property type="entry name" value="His_kinase_dom"/>
</dbReference>
<keyword evidence="5" id="KW-0597">Phosphoprotein</keyword>
<feature type="domain" description="Histidine kinase" evidence="16">
    <location>
        <begin position="510"/>
        <end position="723"/>
    </location>
</feature>
<feature type="transmembrane region" description="Helical" evidence="15">
    <location>
        <begin position="291"/>
        <end position="315"/>
    </location>
</feature>
<evidence type="ECO:0000256" key="12">
    <source>
        <dbReference type="ARBA" id="ARBA00023012"/>
    </source>
</evidence>
<dbReference type="EC" id="2.7.13.3" evidence="3"/>
<dbReference type="Gene3D" id="3.30.565.10">
    <property type="entry name" value="Histidine kinase-like ATPase, C-terminal domain"/>
    <property type="match status" value="1"/>
</dbReference>
<dbReference type="EMBL" id="KC516868">
    <property type="protein sequence ID" value="AGL44995.1"/>
    <property type="molecule type" value="Genomic_DNA"/>
</dbReference>
<evidence type="ECO:0000256" key="5">
    <source>
        <dbReference type="ARBA" id="ARBA00022553"/>
    </source>
</evidence>
<dbReference type="Gene3D" id="1.10.287.130">
    <property type="match status" value="1"/>
</dbReference>
<evidence type="ECO:0000256" key="6">
    <source>
        <dbReference type="ARBA" id="ARBA00022679"/>
    </source>
</evidence>
<evidence type="ECO:0000256" key="1">
    <source>
        <dbReference type="ARBA" id="ARBA00000085"/>
    </source>
</evidence>
<evidence type="ECO:0000256" key="4">
    <source>
        <dbReference type="ARBA" id="ARBA00022475"/>
    </source>
</evidence>
<dbReference type="GO" id="GO:0005886">
    <property type="term" value="C:plasma membrane"/>
    <property type="evidence" value="ECO:0007669"/>
    <property type="project" value="UniProtKB-SubCell"/>
</dbReference>
<dbReference type="InterPro" id="IPR036097">
    <property type="entry name" value="HisK_dim/P_sf"/>
</dbReference>
<evidence type="ECO:0000256" key="13">
    <source>
        <dbReference type="ARBA" id="ARBA00023136"/>
    </source>
</evidence>
<evidence type="ECO:0000313" key="20">
    <source>
        <dbReference type="EMBL" id="AGL45155.1"/>
    </source>
</evidence>
<dbReference type="InterPro" id="IPR036890">
    <property type="entry name" value="HATPase_C_sf"/>
</dbReference>
<evidence type="ECO:0000256" key="7">
    <source>
        <dbReference type="ARBA" id="ARBA00022692"/>
    </source>
</evidence>
<comment type="subcellular location">
    <subcellularLocation>
        <location evidence="2">Cell membrane</location>
        <topology evidence="2">Multi-pass membrane protein</topology>
    </subcellularLocation>
</comment>
<keyword evidence="9 19" id="KW-0418">Kinase</keyword>
<protein>
    <recommendedName>
        <fullName evidence="3">histidine kinase</fullName>
        <ecNumber evidence="3">2.7.13.3</ecNumber>
    </recommendedName>
</protein>
<dbReference type="EMBL" id="KC516869">
    <property type="protein sequence ID" value="AGL45035.1"/>
    <property type="molecule type" value="Genomic_DNA"/>
</dbReference>
<proteinExistence type="predicted"/>
<evidence type="ECO:0000256" key="2">
    <source>
        <dbReference type="ARBA" id="ARBA00004651"/>
    </source>
</evidence>
<feature type="coiled-coil region" evidence="14">
    <location>
        <begin position="93"/>
        <end position="120"/>
    </location>
</feature>
<dbReference type="CDD" id="cd00082">
    <property type="entry name" value="HisKA"/>
    <property type="match status" value="1"/>
</dbReference>
<evidence type="ECO:0000313" key="17">
    <source>
        <dbReference type="EMBL" id="AGL44995.1"/>
    </source>
</evidence>
<keyword evidence="13 15" id="KW-0472">Membrane</keyword>
<comment type="catalytic activity">
    <reaction evidence="1">
        <text>ATP + protein L-histidine = ADP + protein N-phospho-L-histidine.</text>
        <dbReference type="EC" id="2.7.13.3"/>
    </reaction>
</comment>
<feature type="transmembrane region" description="Helical" evidence="15">
    <location>
        <begin position="251"/>
        <end position="270"/>
    </location>
</feature>
<dbReference type="InterPro" id="IPR003594">
    <property type="entry name" value="HATPase_dom"/>
</dbReference>
<name>R4NNZ1_CLOBO</name>
<accession>R4NNZ1</accession>
<evidence type="ECO:0000313" key="19">
    <source>
        <dbReference type="EMBL" id="AGL45075.1"/>
    </source>
</evidence>
<dbReference type="InterPro" id="IPR003661">
    <property type="entry name" value="HisK_dim/P_dom"/>
</dbReference>
<dbReference type="SUPFAM" id="SSF47384">
    <property type="entry name" value="Homodimeric domain of signal transducing histidine kinase"/>
    <property type="match status" value="1"/>
</dbReference>
<evidence type="ECO:0000256" key="8">
    <source>
        <dbReference type="ARBA" id="ARBA00022741"/>
    </source>
</evidence>
<organism evidence="19">
    <name type="scientific">Clostridium botulinum</name>
    <dbReference type="NCBI Taxonomy" id="1491"/>
    <lineage>
        <taxon>Bacteria</taxon>
        <taxon>Bacillati</taxon>
        <taxon>Bacillota</taxon>
        <taxon>Clostridia</taxon>
        <taxon>Eubacteriales</taxon>
        <taxon>Clostridiaceae</taxon>
        <taxon>Clostridium</taxon>
    </lineage>
</organism>
<evidence type="ECO:0000256" key="10">
    <source>
        <dbReference type="ARBA" id="ARBA00022840"/>
    </source>
</evidence>
<dbReference type="Pfam" id="PF02518">
    <property type="entry name" value="HATPase_c"/>
    <property type="match status" value="1"/>
</dbReference>
<dbReference type="PANTHER" id="PTHR45528:SF1">
    <property type="entry name" value="SENSOR HISTIDINE KINASE CPXA"/>
    <property type="match status" value="1"/>
</dbReference>
<keyword evidence="10" id="KW-0067">ATP-binding</keyword>
<evidence type="ECO:0000256" key="11">
    <source>
        <dbReference type="ARBA" id="ARBA00022989"/>
    </source>
</evidence>
<keyword evidence="14" id="KW-0175">Coiled coil</keyword>
<dbReference type="Pfam" id="PF00512">
    <property type="entry name" value="HisKA"/>
    <property type="match status" value="1"/>
</dbReference>
<dbReference type="AlphaFoldDB" id="R4NNZ1"/>
<dbReference type="PANTHER" id="PTHR45528">
    <property type="entry name" value="SENSOR HISTIDINE KINASE CPXA"/>
    <property type="match status" value="1"/>
</dbReference>
<dbReference type="EMBL" id="KC516872">
    <property type="protein sequence ID" value="AGL45155.1"/>
    <property type="molecule type" value="Genomic_DNA"/>
</dbReference>
<evidence type="ECO:0000313" key="18">
    <source>
        <dbReference type="EMBL" id="AGL45035.1"/>
    </source>
</evidence>
<sequence>MTLPIFMSSSNKFIRAQKNTRVEKFLVDVMNNVCLLARDMNYYVNESDGSLKEEAIQNQIKYLENVDRDSLKEVVDEIPNEYLVNNEGNHDSIEGYNENYKELIDRRNKLEEKLKQGDEAYREDGIKSIQDYLEDKYQYLAEYRNVEYYIEKNDMEEPITNIKGKSKDDIINETQSNYKYYIMFLNINYKVPEEVNASNSLKESLNGTHNYYRIQNLYNNKQVIVRISNPLKSGDEIANDINEKNEENFKAYTFLILTLLDIFMIIILILKCKKTLYQMLKDNFIIRVYKNLFIEIRCLVFALSIVCLRFLYNIVCWNYMVYWGNLYTLIIVAVISIYLVASDIKNLYLLNKEINIKNYIYEKSLIYKILLKMKELIKESFLIKSTSIRLIISIIVFITYVIVIFTQAYWMGYIEWWPYMEPYEVMRLIPSIIFTICIIIYFLSVARNINRIKIGTDNILKGNYNNKIDVKGAIILKDIANNVMNIEDGLDKAIDKAVKSEKMKGELITNVSHDLKTPLTSIINYIDLLDKENISEEDKKRYLEILKERSLRLKVLIEDLFEASKASSGTLELDMENLDPVALIRQTIGEFENEIEKSNLQFIKNIPEGKLSIYADGKKTFRVFQNLISNILKYSMKNSRVYIEVCEEDDYISIVFKNISEYQVDFTEEEILERFKRGDSSRTTEGSGLGLSIAKSLVELQGGQFIINIDGDLFKVVVNLKKA</sequence>
<keyword evidence="4" id="KW-1003">Cell membrane</keyword>
<reference evidence="19" key="1">
    <citation type="journal article" date="2013" name="Genome Biol. Evol.">
        <title>The Type F6 Neurotoxin Gene Cluster Locus of Group II Clostridium botulinum Has Evolved by Successive Disruption of Two Different Ancestral Precursors.</title>
        <authorList>
            <person name="Carter A.T."/>
            <person name="Stringer S.C."/>
            <person name="Webb M.D."/>
            <person name="Peck M.W."/>
        </authorList>
    </citation>
    <scope>NUCLEOTIDE SEQUENCE</scope>
    <source>
        <strain evidence="19">Craig610</strain>
        <strain evidence="20">HobbsFT10</strain>
        <strain evidence="17">IFR 06/001</strain>
        <strain evidence="18">IFR 06/005</strain>
    </source>
</reference>
<dbReference type="SMART" id="SM00388">
    <property type="entry name" value="HisKA"/>
    <property type="match status" value="1"/>
</dbReference>
<keyword evidence="6" id="KW-0808">Transferase</keyword>
<dbReference type="GO" id="GO:0005524">
    <property type="term" value="F:ATP binding"/>
    <property type="evidence" value="ECO:0007669"/>
    <property type="project" value="UniProtKB-KW"/>
</dbReference>
<dbReference type="SUPFAM" id="SSF55874">
    <property type="entry name" value="ATPase domain of HSP90 chaperone/DNA topoisomerase II/histidine kinase"/>
    <property type="match status" value="1"/>
</dbReference>
<keyword evidence="11 15" id="KW-1133">Transmembrane helix</keyword>
<evidence type="ECO:0000256" key="3">
    <source>
        <dbReference type="ARBA" id="ARBA00012438"/>
    </source>
</evidence>
<keyword evidence="7 15" id="KW-0812">Transmembrane</keyword>
<evidence type="ECO:0000259" key="16">
    <source>
        <dbReference type="PROSITE" id="PS50109"/>
    </source>
</evidence>
<keyword evidence="8" id="KW-0547">Nucleotide-binding</keyword>
<feature type="transmembrane region" description="Helical" evidence="15">
    <location>
        <begin position="390"/>
        <end position="413"/>
    </location>
</feature>
<dbReference type="PROSITE" id="PS50109">
    <property type="entry name" value="HIS_KIN"/>
    <property type="match status" value="1"/>
</dbReference>
<evidence type="ECO:0000256" key="14">
    <source>
        <dbReference type="SAM" id="Coils"/>
    </source>
</evidence>
<dbReference type="SMART" id="SM00387">
    <property type="entry name" value="HATPase_c"/>
    <property type="match status" value="1"/>
</dbReference>
<dbReference type="GO" id="GO:0000155">
    <property type="term" value="F:phosphorelay sensor kinase activity"/>
    <property type="evidence" value="ECO:0007669"/>
    <property type="project" value="InterPro"/>
</dbReference>
<keyword evidence="12" id="KW-0902">Two-component regulatory system</keyword>
<feature type="transmembrane region" description="Helical" evidence="15">
    <location>
        <begin position="425"/>
        <end position="443"/>
    </location>
</feature>
<evidence type="ECO:0000256" key="9">
    <source>
        <dbReference type="ARBA" id="ARBA00022777"/>
    </source>
</evidence>